<dbReference type="GO" id="GO:0016705">
    <property type="term" value="F:oxidoreductase activity, acting on paired donors, with incorporation or reduction of molecular oxygen"/>
    <property type="evidence" value="ECO:0007669"/>
    <property type="project" value="InterPro"/>
</dbReference>
<evidence type="ECO:0000256" key="4">
    <source>
        <dbReference type="ARBA" id="ARBA00023002"/>
    </source>
</evidence>
<evidence type="ECO:0000256" key="1">
    <source>
        <dbReference type="ARBA" id="ARBA00010617"/>
    </source>
</evidence>
<dbReference type="InterPro" id="IPR002397">
    <property type="entry name" value="Cyt_P450_B"/>
</dbReference>
<keyword evidence="8" id="KW-1185">Reference proteome</keyword>
<dbReference type="PANTHER" id="PTHR46696">
    <property type="entry name" value="P450, PUTATIVE (EUROFUNG)-RELATED"/>
    <property type="match status" value="1"/>
</dbReference>
<keyword evidence="5" id="KW-0408">Iron</keyword>
<dbReference type="Proteomes" id="UP000268094">
    <property type="component" value="Unassembled WGS sequence"/>
</dbReference>
<dbReference type="EMBL" id="RAVZ01000400">
    <property type="protein sequence ID" value="RKG73686.1"/>
    <property type="molecule type" value="Genomic_DNA"/>
</dbReference>
<dbReference type="PANTHER" id="PTHR46696:SF1">
    <property type="entry name" value="CYTOCHROME P450 YJIB-RELATED"/>
    <property type="match status" value="1"/>
</dbReference>
<evidence type="ECO:0000256" key="5">
    <source>
        <dbReference type="ARBA" id="ARBA00023004"/>
    </source>
</evidence>
<dbReference type="InterPro" id="IPR001128">
    <property type="entry name" value="Cyt_P450"/>
</dbReference>
<sequence length="399" mass="44388">MSNSYPLPKDWQHPLDPPADYKRLRQEAPVCPVRMFDGNTPWLVSRYQDVLAVLSDPRLVLDSTLPGFPHISASSAARQGRPLPFFLRPDAEYRVQRAMLVQEFLPRRMEALRPRIQRTVDEALDAMLAGPHPVDLMAAFALPVALRIICDLLGVPHDGAERLHVLSRTVGSRSSSREEARAALVGLDDVFLELVEANLREPTNTLIGRVVAEQVATGKLSPPDAASLFHSLFYAGHGPPAYMFGLGTLALLLDPGQLAKFREMEDPAAITAAIQELLRFVNVSHLARQRVATVDVTIGGQLIRAGEGILAQPDSANRDETVFKDPDRLDLHREVHRHFAFGHGIHLCTGRALALIEFEVVFKTLFQRIPTLRLAVPPEEVRFKKDENLLGVHELPVTW</sequence>
<dbReference type="RefSeq" id="WP_120545117.1">
    <property type="nucleotide sequence ID" value="NZ_RAVZ01000400.1"/>
</dbReference>
<dbReference type="SUPFAM" id="SSF48264">
    <property type="entry name" value="Cytochrome P450"/>
    <property type="match status" value="1"/>
</dbReference>
<proteinExistence type="inferred from homology"/>
<dbReference type="Pfam" id="PF00067">
    <property type="entry name" value="p450"/>
    <property type="match status" value="1"/>
</dbReference>
<evidence type="ECO:0000256" key="6">
    <source>
        <dbReference type="ARBA" id="ARBA00023033"/>
    </source>
</evidence>
<name>A0A3A8HTD5_9BACT</name>
<dbReference type="FunFam" id="1.10.630.10:FF:000018">
    <property type="entry name" value="Cytochrome P450 monooxygenase"/>
    <property type="match status" value="1"/>
</dbReference>
<keyword evidence="6" id="KW-0503">Monooxygenase</keyword>
<reference evidence="8" key="1">
    <citation type="submission" date="2018-09" db="EMBL/GenBank/DDBJ databases">
        <authorList>
            <person name="Livingstone P.G."/>
            <person name="Whitworth D.E."/>
        </authorList>
    </citation>
    <scope>NUCLEOTIDE SEQUENCE [LARGE SCALE GENOMIC DNA]</scope>
    <source>
        <strain evidence="8">CA054A</strain>
    </source>
</reference>
<keyword evidence="4" id="KW-0560">Oxidoreductase</keyword>
<evidence type="ECO:0000313" key="7">
    <source>
        <dbReference type="EMBL" id="RKG73686.1"/>
    </source>
</evidence>
<organism evidence="7 8">
    <name type="scientific">Corallococcus terminator</name>
    <dbReference type="NCBI Taxonomy" id="2316733"/>
    <lineage>
        <taxon>Bacteria</taxon>
        <taxon>Pseudomonadati</taxon>
        <taxon>Myxococcota</taxon>
        <taxon>Myxococcia</taxon>
        <taxon>Myxococcales</taxon>
        <taxon>Cystobacterineae</taxon>
        <taxon>Myxococcaceae</taxon>
        <taxon>Corallococcus</taxon>
    </lineage>
</organism>
<keyword evidence="3" id="KW-0479">Metal-binding</keyword>
<comment type="similarity">
    <text evidence="1">Belongs to the cytochrome P450 family.</text>
</comment>
<dbReference type="GO" id="GO:0004497">
    <property type="term" value="F:monooxygenase activity"/>
    <property type="evidence" value="ECO:0007669"/>
    <property type="project" value="UniProtKB-KW"/>
</dbReference>
<dbReference type="AlphaFoldDB" id="A0A3A8HTD5"/>
<dbReference type="GO" id="GO:0005506">
    <property type="term" value="F:iron ion binding"/>
    <property type="evidence" value="ECO:0007669"/>
    <property type="project" value="InterPro"/>
</dbReference>
<dbReference type="GO" id="GO:0020037">
    <property type="term" value="F:heme binding"/>
    <property type="evidence" value="ECO:0007669"/>
    <property type="project" value="InterPro"/>
</dbReference>
<accession>A0A3A8HTD5</accession>
<dbReference type="CDD" id="cd11030">
    <property type="entry name" value="CYP105-like"/>
    <property type="match status" value="1"/>
</dbReference>
<protein>
    <submittedName>
        <fullName evidence="7">Cytochrome P450</fullName>
    </submittedName>
</protein>
<evidence type="ECO:0000256" key="3">
    <source>
        <dbReference type="ARBA" id="ARBA00022723"/>
    </source>
</evidence>
<keyword evidence="2" id="KW-0349">Heme</keyword>
<dbReference type="OrthoDB" id="4511384at2"/>
<dbReference type="InterPro" id="IPR036396">
    <property type="entry name" value="Cyt_P450_sf"/>
</dbReference>
<evidence type="ECO:0000256" key="2">
    <source>
        <dbReference type="ARBA" id="ARBA00022617"/>
    </source>
</evidence>
<evidence type="ECO:0000313" key="8">
    <source>
        <dbReference type="Proteomes" id="UP000268094"/>
    </source>
</evidence>
<dbReference type="PRINTS" id="PR00359">
    <property type="entry name" value="BP450"/>
</dbReference>
<gene>
    <name evidence="7" type="ORF">D7V88_36035</name>
</gene>
<dbReference type="Gene3D" id="1.10.630.10">
    <property type="entry name" value="Cytochrome P450"/>
    <property type="match status" value="1"/>
</dbReference>
<comment type="caution">
    <text evidence="7">The sequence shown here is derived from an EMBL/GenBank/DDBJ whole genome shotgun (WGS) entry which is preliminary data.</text>
</comment>